<evidence type="ECO:0000256" key="1">
    <source>
        <dbReference type="ARBA" id="ARBA00009580"/>
    </source>
</evidence>
<evidence type="ECO:0000313" key="3">
    <source>
        <dbReference type="EMBL" id="ANP47177.1"/>
    </source>
</evidence>
<dbReference type="AlphaFoldDB" id="A0A1B1AKU6"/>
<sequence length="260" mass="29258">MTHDRLIDFERVLNFRDFGGWDTVDGGKVARGKLFRSAAFSDASEADIARLDAMGMRFLVDLRRPEERRHEPNRWPGETTRVFINDQGAEGVALPPHLAALLQSDLSARSVYDYMMSLYREIPFDPRLINLYRDWFREMGEGGAGVIHCAAGKDRTGIGCALTLLALGVEEETVFADYEFTNAAVDLEKRMPKIQARMEERLGRKLDSAALRPMLGVEVDYLRNALDAIEARYGSALDYMERELGVGAPQRAALRDKLIA</sequence>
<dbReference type="Gene3D" id="3.90.190.10">
    <property type="entry name" value="Protein tyrosine phosphatase superfamily"/>
    <property type="match status" value="1"/>
</dbReference>
<dbReference type="EMBL" id="CP013244">
    <property type="protein sequence ID" value="ANP47177.1"/>
    <property type="molecule type" value="Genomic_DNA"/>
</dbReference>
<organism evidence="3 4">
    <name type="scientific">Candidatus Viadribacter manganicus</name>
    <dbReference type="NCBI Taxonomy" id="1759059"/>
    <lineage>
        <taxon>Bacteria</taxon>
        <taxon>Pseudomonadati</taxon>
        <taxon>Pseudomonadota</taxon>
        <taxon>Alphaproteobacteria</taxon>
        <taxon>Hyphomonadales</taxon>
        <taxon>Hyphomonadaceae</taxon>
        <taxon>Candidatus Viadribacter</taxon>
    </lineage>
</organism>
<comment type="similarity">
    <text evidence="1">Belongs to the protein-tyrosine phosphatase family.</text>
</comment>
<dbReference type="Proteomes" id="UP000092498">
    <property type="component" value="Chromosome"/>
</dbReference>
<dbReference type="SUPFAM" id="SSF52799">
    <property type="entry name" value="(Phosphotyrosine protein) phosphatases II"/>
    <property type="match status" value="1"/>
</dbReference>
<dbReference type="KEGG" id="cbot:ATE48_15265"/>
<dbReference type="GO" id="GO:0004721">
    <property type="term" value="F:phosphoprotein phosphatase activity"/>
    <property type="evidence" value="ECO:0007669"/>
    <property type="project" value="InterPro"/>
</dbReference>
<proteinExistence type="inferred from homology"/>
<dbReference type="PROSITE" id="PS50056">
    <property type="entry name" value="TYR_PHOSPHATASE_2"/>
    <property type="match status" value="1"/>
</dbReference>
<dbReference type="OrthoDB" id="1188001at2"/>
<name>A0A1B1AKU6_9PROT</name>
<dbReference type="PANTHER" id="PTHR31126:SF1">
    <property type="entry name" value="TYROSINE SPECIFIC PROTEIN PHOSPHATASES DOMAIN-CONTAINING PROTEIN"/>
    <property type="match status" value="1"/>
</dbReference>
<dbReference type="InterPro" id="IPR000387">
    <property type="entry name" value="Tyr_Pase_dom"/>
</dbReference>
<dbReference type="PROSITE" id="PS00383">
    <property type="entry name" value="TYR_PHOSPHATASE_1"/>
    <property type="match status" value="1"/>
</dbReference>
<dbReference type="PANTHER" id="PTHR31126">
    <property type="entry name" value="TYROSINE-PROTEIN PHOSPHATASE"/>
    <property type="match status" value="1"/>
</dbReference>
<dbReference type="Pfam" id="PF13350">
    <property type="entry name" value="Y_phosphatase3"/>
    <property type="match status" value="1"/>
</dbReference>
<accession>A0A1B1AKU6</accession>
<reference evidence="3 4" key="1">
    <citation type="submission" date="2015-11" db="EMBL/GenBank/DDBJ databases">
        <title>Whole-Genome Sequence of Candidatus Oderbacter manganicum from the National Park Lower Oder Valley, Germany.</title>
        <authorList>
            <person name="Braun B."/>
            <person name="Liere K."/>
            <person name="Szewzyk U."/>
        </authorList>
    </citation>
    <scope>NUCLEOTIDE SEQUENCE [LARGE SCALE GENOMIC DNA]</scope>
    <source>
        <strain evidence="3 4">OTSz_A_272</strain>
    </source>
</reference>
<protein>
    <recommendedName>
        <fullName evidence="2">Tyrosine specific protein phosphatases domain-containing protein</fullName>
    </recommendedName>
</protein>
<evidence type="ECO:0000259" key="2">
    <source>
        <dbReference type="PROSITE" id="PS50056"/>
    </source>
</evidence>
<evidence type="ECO:0000313" key="4">
    <source>
        <dbReference type="Proteomes" id="UP000092498"/>
    </source>
</evidence>
<keyword evidence="4" id="KW-1185">Reference proteome</keyword>
<gene>
    <name evidence="3" type="ORF">ATE48_15265</name>
</gene>
<dbReference type="STRING" id="1759059.ATE48_15265"/>
<dbReference type="InterPro" id="IPR016130">
    <property type="entry name" value="Tyr_Pase_AS"/>
</dbReference>
<feature type="domain" description="Tyrosine specific protein phosphatases" evidence="2">
    <location>
        <begin position="126"/>
        <end position="202"/>
    </location>
</feature>
<dbReference type="InParanoid" id="A0A1B1AKU6"/>
<dbReference type="InterPro" id="IPR026893">
    <property type="entry name" value="Tyr/Ser_Pase_IphP-type"/>
</dbReference>
<dbReference type="InterPro" id="IPR029021">
    <property type="entry name" value="Prot-tyrosine_phosphatase-like"/>
</dbReference>
<dbReference type="RefSeq" id="WP_066772965.1">
    <property type="nucleotide sequence ID" value="NZ_CP013244.1"/>
</dbReference>